<evidence type="ECO:0000256" key="3">
    <source>
        <dbReference type="ARBA" id="ARBA00022801"/>
    </source>
</evidence>
<comment type="function">
    <text evidence="6">Excises uracil residues from the DNA which can arise as a result of misincorporation of dUMP residues by DNA polymerase or due to deamination of cytosine.</text>
</comment>
<evidence type="ECO:0000313" key="9">
    <source>
        <dbReference type="Proteomes" id="UP001217089"/>
    </source>
</evidence>
<dbReference type="InterPro" id="IPR005122">
    <property type="entry name" value="Uracil-DNA_glycosylase-like"/>
</dbReference>
<gene>
    <name evidence="8" type="ORF">KUTeg_008144</name>
</gene>
<keyword evidence="3 6" id="KW-0378">Hydrolase</keyword>
<dbReference type="PANTHER" id="PTHR11264:SF7">
    <property type="entry name" value="URACIL-DNA GLYCOSYLASE"/>
    <property type="match status" value="1"/>
</dbReference>
<evidence type="ECO:0000256" key="6">
    <source>
        <dbReference type="RuleBase" id="RU003780"/>
    </source>
</evidence>
<dbReference type="NCBIfam" id="NF003592">
    <property type="entry name" value="PRK05254.1-5"/>
    <property type="match status" value="1"/>
</dbReference>
<dbReference type="SMART" id="SM00987">
    <property type="entry name" value="UreE_C"/>
    <property type="match status" value="1"/>
</dbReference>
<accession>A0ABQ9F8A3</accession>
<evidence type="ECO:0000256" key="5">
    <source>
        <dbReference type="PROSITE-ProRule" id="PRU10072"/>
    </source>
</evidence>
<dbReference type="SUPFAM" id="SSF52141">
    <property type="entry name" value="Uracil-DNA glycosylase-like"/>
    <property type="match status" value="1"/>
</dbReference>
<dbReference type="InterPro" id="IPR018085">
    <property type="entry name" value="Ura-DNA_Glyclase_AS"/>
</dbReference>
<evidence type="ECO:0000313" key="8">
    <source>
        <dbReference type="EMBL" id="KAJ8313583.1"/>
    </source>
</evidence>
<dbReference type="SMART" id="SM00986">
    <property type="entry name" value="UDG"/>
    <property type="match status" value="1"/>
</dbReference>
<proteinExistence type="inferred from homology"/>
<dbReference type="CDD" id="cd10027">
    <property type="entry name" value="UDG-F1-like"/>
    <property type="match status" value="1"/>
</dbReference>
<keyword evidence="2 6" id="KW-0227">DNA damage</keyword>
<name>A0ABQ9F8A3_TEGGR</name>
<comment type="similarity">
    <text evidence="1 6">Belongs to the uracil-DNA glycosylase (UDG) superfamily. UNG family.</text>
</comment>
<comment type="caution">
    <text evidence="8">The sequence shown here is derived from an EMBL/GenBank/DDBJ whole genome shotgun (WGS) entry which is preliminary data.</text>
</comment>
<organism evidence="8 9">
    <name type="scientific">Tegillarca granosa</name>
    <name type="common">Malaysian cockle</name>
    <name type="synonym">Anadara granosa</name>
    <dbReference type="NCBI Taxonomy" id="220873"/>
    <lineage>
        <taxon>Eukaryota</taxon>
        <taxon>Metazoa</taxon>
        <taxon>Spiralia</taxon>
        <taxon>Lophotrochozoa</taxon>
        <taxon>Mollusca</taxon>
        <taxon>Bivalvia</taxon>
        <taxon>Autobranchia</taxon>
        <taxon>Pteriomorphia</taxon>
        <taxon>Arcoida</taxon>
        <taxon>Arcoidea</taxon>
        <taxon>Arcidae</taxon>
        <taxon>Tegillarca</taxon>
    </lineage>
</organism>
<feature type="domain" description="Uracil-DNA glycosylase-like" evidence="7">
    <location>
        <begin position="16"/>
        <end position="163"/>
    </location>
</feature>
<dbReference type="Proteomes" id="UP001217089">
    <property type="component" value="Unassembled WGS sequence"/>
</dbReference>
<evidence type="ECO:0000256" key="4">
    <source>
        <dbReference type="ARBA" id="ARBA00023204"/>
    </source>
</evidence>
<sequence length="166" mass="18208">SESSSKSSPLELSALITDAGWKIKVVILGQDPYHDDGQAEGLSFSVPVGITPPPSLKNIYKELSADKDITGFTIPTHGCLKKWTEEGVFLLNATLTVVAHKVNSHAKYGWQKFTDEVIKTISEKCSGVVFILWGNFAQKKEKLIDKSKHEIIKTAHPSPLSFVSTL</sequence>
<protein>
    <recommendedName>
        <fullName evidence="6">Uracil-DNA glycosylase</fullName>
        <ecNumber evidence="6">3.2.2.27</ecNumber>
    </recommendedName>
</protein>
<dbReference type="PROSITE" id="PS00130">
    <property type="entry name" value="U_DNA_GLYCOSYLASE"/>
    <property type="match status" value="1"/>
</dbReference>
<dbReference type="EMBL" id="JARBDR010000342">
    <property type="protein sequence ID" value="KAJ8313583.1"/>
    <property type="molecule type" value="Genomic_DNA"/>
</dbReference>
<evidence type="ECO:0000259" key="7">
    <source>
        <dbReference type="SMART" id="SM00986"/>
    </source>
</evidence>
<dbReference type="InterPro" id="IPR036895">
    <property type="entry name" value="Uracil-DNA_glycosylase-like_sf"/>
</dbReference>
<keyword evidence="4 6" id="KW-0234">DNA repair</keyword>
<dbReference type="InterPro" id="IPR002043">
    <property type="entry name" value="UDG_fam1"/>
</dbReference>
<dbReference type="NCBIfam" id="TIGR00628">
    <property type="entry name" value="ung"/>
    <property type="match status" value="1"/>
</dbReference>
<keyword evidence="9" id="KW-1185">Reference proteome</keyword>
<reference evidence="8 9" key="1">
    <citation type="submission" date="2022-12" db="EMBL/GenBank/DDBJ databases">
        <title>Chromosome-level genome of Tegillarca granosa.</title>
        <authorList>
            <person name="Kim J."/>
        </authorList>
    </citation>
    <scope>NUCLEOTIDE SEQUENCE [LARGE SCALE GENOMIC DNA]</scope>
    <source>
        <strain evidence="8">Teg-2019</strain>
        <tissue evidence="8">Adductor muscle</tissue>
    </source>
</reference>
<dbReference type="Pfam" id="PF03167">
    <property type="entry name" value="UDG"/>
    <property type="match status" value="1"/>
</dbReference>
<comment type="catalytic activity">
    <reaction evidence="6">
        <text>Hydrolyzes single-stranded DNA or mismatched double-stranded DNA and polynucleotides, releasing free uracil.</text>
        <dbReference type="EC" id="3.2.2.27"/>
    </reaction>
</comment>
<evidence type="ECO:0000256" key="1">
    <source>
        <dbReference type="ARBA" id="ARBA00008184"/>
    </source>
</evidence>
<dbReference type="PANTHER" id="PTHR11264">
    <property type="entry name" value="URACIL-DNA GLYCOSYLASE"/>
    <property type="match status" value="1"/>
</dbReference>
<feature type="active site" description="Proton acceptor" evidence="5">
    <location>
        <position position="31"/>
    </location>
</feature>
<dbReference type="EC" id="3.2.2.27" evidence="6"/>
<evidence type="ECO:0000256" key="2">
    <source>
        <dbReference type="ARBA" id="ARBA00022763"/>
    </source>
</evidence>
<feature type="non-terminal residue" evidence="8">
    <location>
        <position position="1"/>
    </location>
</feature>
<dbReference type="Gene3D" id="3.40.470.10">
    <property type="entry name" value="Uracil-DNA glycosylase-like domain"/>
    <property type="match status" value="1"/>
</dbReference>